<feature type="compositionally biased region" description="Basic and acidic residues" evidence="7">
    <location>
        <begin position="168"/>
        <end position="184"/>
    </location>
</feature>
<evidence type="ECO:0000313" key="10">
    <source>
        <dbReference type="Proteomes" id="UP000887568"/>
    </source>
</evidence>
<dbReference type="InterPro" id="IPR002999">
    <property type="entry name" value="Tudor"/>
</dbReference>
<keyword evidence="10" id="KW-1185">Reference proteome</keyword>
<evidence type="ECO:0000256" key="1">
    <source>
        <dbReference type="ARBA" id="ARBA00004408"/>
    </source>
</evidence>
<dbReference type="GO" id="GO:0003723">
    <property type="term" value="F:RNA binding"/>
    <property type="evidence" value="ECO:0007669"/>
    <property type="project" value="InterPro"/>
</dbReference>
<dbReference type="OMA" id="CMAVWSQ"/>
<evidence type="ECO:0000256" key="4">
    <source>
        <dbReference type="ARBA" id="ARBA00023187"/>
    </source>
</evidence>
<evidence type="ECO:0000256" key="5">
    <source>
        <dbReference type="ARBA" id="ARBA00023242"/>
    </source>
</evidence>
<dbReference type="PANTHER" id="PTHR46297:SF1">
    <property type="entry name" value="ZINC FINGER CCCH-TYPE WITH G PATCH DOMAIN-CONTAINING PROTEIN"/>
    <property type="match status" value="1"/>
</dbReference>
<dbReference type="GO" id="GO:0006397">
    <property type="term" value="P:mRNA processing"/>
    <property type="evidence" value="ECO:0007669"/>
    <property type="project" value="UniProtKB-KW"/>
</dbReference>
<reference evidence="9" key="1">
    <citation type="submission" date="2022-11" db="UniProtKB">
        <authorList>
            <consortium name="EnsemblMetazoa"/>
        </authorList>
    </citation>
    <scope>IDENTIFICATION</scope>
</reference>
<evidence type="ECO:0000313" key="9">
    <source>
        <dbReference type="EnsemblMetazoa" id="XP_038051642.1"/>
    </source>
</evidence>
<dbReference type="GO" id="GO:0000978">
    <property type="term" value="F:RNA polymerase II cis-regulatory region sequence-specific DNA binding"/>
    <property type="evidence" value="ECO:0007669"/>
    <property type="project" value="TreeGrafter"/>
</dbReference>
<dbReference type="PROSITE" id="PS50304">
    <property type="entry name" value="TUDOR"/>
    <property type="match status" value="1"/>
</dbReference>
<dbReference type="InterPro" id="IPR010304">
    <property type="entry name" value="SMN_Tudor"/>
</dbReference>
<feature type="region of interest" description="Disordered" evidence="7">
    <location>
        <begin position="126"/>
        <end position="189"/>
    </location>
</feature>
<dbReference type="CDD" id="cd20399">
    <property type="entry name" value="Tudor_SPF30"/>
    <property type="match status" value="1"/>
</dbReference>
<keyword evidence="3" id="KW-0507">mRNA processing</keyword>
<evidence type="ECO:0000256" key="7">
    <source>
        <dbReference type="SAM" id="MobiDB-lite"/>
    </source>
</evidence>
<accession>A0A913ZIM3</accession>
<dbReference type="PANTHER" id="PTHR46297">
    <property type="entry name" value="ZINC FINGER CCCH-TYPE WITH G PATCH DOMAIN-CONTAINING PROTEIN"/>
    <property type="match status" value="1"/>
</dbReference>
<sequence length="242" mass="26851">MAEVNEDWATNLSTYRAQLQQVEAALTNDSENEELLKLKADLQDVIELTQDLIQAGPGSKGETVEAESETAETTVASWDVGDPCQAIYSQDGLYYEGTIDEVHADGTVTVTFDGYENTEIVQISKLKPSEQARGSKRTGDEADLNSKPLSKKELLAKQREYKKRKTQKKMDRLKQMEQKHEEQKNSWLNFSSKAIKSKKGMTKKSIFASPESTSGKVGVGTCGVGGAPMTKFDRPKHNVVRK</sequence>
<dbReference type="OrthoDB" id="79171at2759"/>
<comment type="similarity">
    <text evidence="2">Belongs to the SMN family.</text>
</comment>
<dbReference type="Proteomes" id="UP000887568">
    <property type="component" value="Unplaced"/>
</dbReference>
<evidence type="ECO:0000256" key="3">
    <source>
        <dbReference type="ARBA" id="ARBA00022664"/>
    </source>
</evidence>
<dbReference type="GO" id="GO:0015030">
    <property type="term" value="C:Cajal body"/>
    <property type="evidence" value="ECO:0007669"/>
    <property type="project" value="UniProtKB-SubCell"/>
</dbReference>
<feature type="domain" description="Tudor" evidence="8">
    <location>
        <begin position="77"/>
        <end position="136"/>
    </location>
</feature>
<feature type="compositionally biased region" description="Basic and acidic residues" evidence="7">
    <location>
        <begin position="150"/>
        <end position="159"/>
    </location>
</feature>
<comment type="subcellular location">
    <subcellularLocation>
        <location evidence="1">Nucleus</location>
        <location evidence="1">Cajal body</location>
    </subcellularLocation>
</comment>
<dbReference type="SUPFAM" id="SSF63748">
    <property type="entry name" value="Tudor/PWWP/MBT"/>
    <property type="match status" value="1"/>
</dbReference>
<feature type="coiled-coil region" evidence="6">
    <location>
        <begin position="5"/>
        <end position="48"/>
    </location>
</feature>
<keyword evidence="6" id="KW-0175">Coiled coil</keyword>
<evidence type="ECO:0000259" key="8">
    <source>
        <dbReference type="PROSITE" id="PS50304"/>
    </source>
</evidence>
<dbReference type="GO" id="GO:0005737">
    <property type="term" value="C:cytoplasm"/>
    <property type="evidence" value="ECO:0007669"/>
    <property type="project" value="InterPro"/>
</dbReference>
<dbReference type="EnsemblMetazoa" id="XM_038195714.1">
    <property type="protein sequence ID" value="XP_038051642.1"/>
    <property type="gene ID" value="LOC119724602"/>
</dbReference>
<dbReference type="GO" id="GO:0001227">
    <property type="term" value="F:DNA-binding transcription repressor activity, RNA polymerase II-specific"/>
    <property type="evidence" value="ECO:0007669"/>
    <property type="project" value="TreeGrafter"/>
</dbReference>
<keyword evidence="4" id="KW-0508">mRNA splicing</keyword>
<evidence type="ECO:0000256" key="2">
    <source>
        <dbReference type="ARBA" id="ARBA00005371"/>
    </source>
</evidence>
<dbReference type="Gene3D" id="2.30.30.140">
    <property type="match status" value="1"/>
</dbReference>
<keyword evidence="5" id="KW-0539">Nucleus</keyword>
<dbReference type="Pfam" id="PF06003">
    <property type="entry name" value="SMN_Tudor"/>
    <property type="match status" value="1"/>
</dbReference>
<dbReference type="GeneID" id="119724602"/>
<dbReference type="GO" id="GO:0008380">
    <property type="term" value="P:RNA splicing"/>
    <property type="evidence" value="ECO:0007669"/>
    <property type="project" value="UniProtKB-KW"/>
</dbReference>
<organism evidence="9 10">
    <name type="scientific">Patiria miniata</name>
    <name type="common">Bat star</name>
    <name type="synonym">Asterina miniata</name>
    <dbReference type="NCBI Taxonomy" id="46514"/>
    <lineage>
        <taxon>Eukaryota</taxon>
        <taxon>Metazoa</taxon>
        <taxon>Echinodermata</taxon>
        <taxon>Eleutherozoa</taxon>
        <taxon>Asterozoa</taxon>
        <taxon>Asteroidea</taxon>
        <taxon>Valvatacea</taxon>
        <taxon>Valvatida</taxon>
        <taxon>Asterinidae</taxon>
        <taxon>Patiria</taxon>
    </lineage>
</organism>
<protein>
    <recommendedName>
        <fullName evidence="8">Tudor domain-containing protein</fullName>
    </recommendedName>
</protein>
<dbReference type="RefSeq" id="XP_038051642.1">
    <property type="nucleotide sequence ID" value="XM_038195714.1"/>
</dbReference>
<dbReference type="AlphaFoldDB" id="A0A913ZIM3"/>
<dbReference type="SMART" id="SM00333">
    <property type="entry name" value="TUDOR"/>
    <property type="match status" value="1"/>
</dbReference>
<evidence type="ECO:0000256" key="6">
    <source>
        <dbReference type="SAM" id="Coils"/>
    </source>
</evidence>
<name>A0A913ZIM3_PATMI</name>
<proteinExistence type="inferred from homology"/>